<gene>
    <name evidence="5" type="ORF">GCM10009850_072800</name>
</gene>
<name>A0ABN3CQU6_9ACTN</name>
<organism evidence="5 6">
    <name type="scientific">Nonomuraea monospora</name>
    <dbReference type="NCBI Taxonomy" id="568818"/>
    <lineage>
        <taxon>Bacteria</taxon>
        <taxon>Bacillati</taxon>
        <taxon>Actinomycetota</taxon>
        <taxon>Actinomycetes</taxon>
        <taxon>Streptosporangiales</taxon>
        <taxon>Streptosporangiaceae</taxon>
        <taxon>Nonomuraea</taxon>
    </lineage>
</organism>
<evidence type="ECO:0000259" key="4">
    <source>
        <dbReference type="PROSITE" id="PS50995"/>
    </source>
</evidence>
<evidence type="ECO:0000256" key="3">
    <source>
        <dbReference type="ARBA" id="ARBA00023163"/>
    </source>
</evidence>
<dbReference type="InterPro" id="IPR036390">
    <property type="entry name" value="WH_DNA-bd_sf"/>
</dbReference>
<dbReference type="PANTHER" id="PTHR39515:SF2">
    <property type="entry name" value="HTH-TYPE TRANSCRIPTIONAL REGULATOR RV0880"/>
    <property type="match status" value="1"/>
</dbReference>
<keyword evidence="3" id="KW-0804">Transcription</keyword>
<evidence type="ECO:0000313" key="6">
    <source>
        <dbReference type="Proteomes" id="UP001499843"/>
    </source>
</evidence>
<accession>A0ABN3CQU6</accession>
<keyword evidence="6" id="KW-1185">Reference proteome</keyword>
<feature type="domain" description="HTH marR-type" evidence="4">
    <location>
        <begin position="11"/>
        <end position="142"/>
    </location>
</feature>
<evidence type="ECO:0000256" key="1">
    <source>
        <dbReference type="ARBA" id="ARBA00023015"/>
    </source>
</evidence>
<dbReference type="Gene3D" id="1.10.10.10">
    <property type="entry name" value="Winged helix-like DNA-binding domain superfamily/Winged helix DNA-binding domain"/>
    <property type="match status" value="1"/>
</dbReference>
<dbReference type="RefSeq" id="WP_344485132.1">
    <property type="nucleotide sequence ID" value="NZ_BAAAQX010000022.1"/>
</dbReference>
<dbReference type="PROSITE" id="PS50995">
    <property type="entry name" value="HTH_MARR_2"/>
    <property type="match status" value="1"/>
</dbReference>
<dbReference type="PANTHER" id="PTHR39515">
    <property type="entry name" value="CONSERVED PROTEIN"/>
    <property type="match status" value="1"/>
</dbReference>
<dbReference type="InterPro" id="IPR023187">
    <property type="entry name" value="Tscrpt_reg_MarR-type_CS"/>
</dbReference>
<dbReference type="InterPro" id="IPR000835">
    <property type="entry name" value="HTH_MarR-typ"/>
</dbReference>
<dbReference type="SMART" id="SM00347">
    <property type="entry name" value="HTH_MARR"/>
    <property type="match status" value="1"/>
</dbReference>
<keyword evidence="1" id="KW-0805">Transcription regulation</keyword>
<protein>
    <submittedName>
        <fullName evidence="5">MarR family transcriptional regulator</fullName>
    </submittedName>
</protein>
<comment type="caution">
    <text evidence="5">The sequence shown here is derived from an EMBL/GenBank/DDBJ whole genome shotgun (WGS) entry which is preliminary data.</text>
</comment>
<reference evidence="5 6" key="1">
    <citation type="journal article" date="2019" name="Int. J. Syst. Evol. Microbiol.">
        <title>The Global Catalogue of Microorganisms (GCM) 10K type strain sequencing project: providing services to taxonomists for standard genome sequencing and annotation.</title>
        <authorList>
            <consortium name="The Broad Institute Genomics Platform"/>
            <consortium name="The Broad Institute Genome Sequencing Center for Infectious Disease"/>
            <person name="Wu L."/>
            <person name="Ma J."/>
        </authorList>
    </citation>
    <scope>NUCLEOTIDE SEQUENCE [LARGE SCALE GENOMIC DNA]</scope>
    <source>
        <strain evidence="5 6">JCM 16114</strain>
    </source>
</reference>
<dbReference type="InterPro" id="IPR052526">
    <property type="entry name" value="HTH-type_Bedaq_tolerance"/>
</dbReference>
<dbReference type="Proteomes" id="UP001499843">
    <property type="component" value="Unassembled WGS sequence"/>
</dbReference>
<keyword evidence="2" id="KW-0238">DNA-binding</keyword>
<dbReference type="Pfam" id="PF12802">
    <property type="entry name" value="MarR_2"/>
    <property type="match status" value="1"/>
</dbReference>
<sequence length="146" mass="16103">MDQGPTAEAVAPRLRAAVLRLARRLRVDRDRSALSNNKIAVLSHLAREGDSSPSRISRDARQHPQSLTRVFAELARDGLIERIADPGDGRRSRLRLTPAGRAAFEHDMALRDRWLTAALHDFSPDELRLLSDTAPLLDRIGAAGDA</sequence>
<dbReference type="SUPFAM" id="SSF46785">
    <property type="entry name" value="Winged helix' DNA-binding domain"/>
    <property type="match status" value="1"/>
</dbReference>
<evidence type="ECO:0000256" key="2">
    <source>
        <dbReference type="ARBA" id="ARBA00023125"/>
    </source>
</evidence>
<dbReference type="PROSITE" id="PS01117">
    <property type="entry name" value="HTH_MARR_1"/>
    <property type="match status" value="1"/>
</dbReference>
<evidence type="ECO:0000313" key="5">
    <source>
        <dbReference type="EMBL" id="GAA2211820.1"/>
    </source>
</evidence>
<dbReference type="EMBL" id="BAAAQX010000022">
    <property type="protein sequence ID" value="GAA2211820.1"/>
    <property type="molecule type" value="Genomic_DNA"/>
</dbReference>
<proteinExistence type="predicted"/>
<dbReference type="InterPro" id="IPR036388">
    <property type="entry name" value="WH-like_DNA-bd_sf"/>
</dbReference>